<keyword evidence="5" id="KW-0963">Cytoplasm</keyword>
<evidence type="ECO:0000256" key="8">
    <source>
        <dbReference type="ARBA" id="ARBA00022741"/>
    </source>
</evidence>
<dbReference type="InterPro" id="IPR027417">
    <property type="entry name" value="P-loop_NTPase"/>
</dbReference>
<dbReference type="PRINTS" id="PR00502">
    <property type="entry name" value="NUDIXFAMILY"/>
</dbReference>
<dbReference type="NCBIfam" id="TIGR00150">
    <property type="entry name" value="T6A_YjeE"/>
    <property type="match status" value="1"/>
</dbReference>
<keyword evidence="10" id="KW-0067">ATP-binding</keyword>
<dbReference type="InterPro" id="IPR000182">
    <property type="entry name" value="GNAT_dom"/>
</dbReference>
<dbReference type="InterPro" id="IPR020476">
    <property type="entry name" value="Nudix_hydrolase"/>
</dbReference>
<dbReference type="GO" id="GO:0005737">
    <property type="term" value="C:cytoplasm"/>
    <property type="evidence" value="ECO:0007669"/>
    <property type="project" value="UniProtKB-SubCell"/>
</dbReference>
<sequence>MSLEIRQVGPGEAEAVRAVVLPAFEARQRLDPPAAALSESLTELAAMLANGAGGLVARFEGQDVGALVLDPVGSTMYLRRFGVLPTAQGHGIAKALIDAAVDASHGFDDLTVVAREELPKTIRFWERQGFREIRRFSPNVELRRPLRTFLFDAPDAATMREIGEALAGQLVAGDLLVLSGELGAGKTTFTQGIGAGLQVRGDITSPTFVIAREHPSLVGGPALVHVDAYRLGGIEELDDLDLDTSLDDCVTVVEWGEGVAEGLAESRLEVRIIRALADEEPDSELDPRRVLMTPIGPRWYEMEELSLQRAPLAEKLNENLLLDFRRCEEDDLADLDPSLPLPLALLAAEHEGGVVMVHHAWRDEWELPGGRIGDDETAREAAIREFREETGVEPGAVEFVGVGTVQVGHERRIELVAVYRAALGGPVEFAPGEEFDGVRAWHADTGLPGLPGLSAIDAHLAVLAVEPLPDEERVAAAE</sequence>
<protein>
    <recommendedName>
        <fullName evidence="4">tRNA threonylcarbamoyladenosine biosynthesis protein TsaE</fullName>
    </recommendedName>
    <alternativeName>
        <fullName evidence="13">t(6)A37 threonylcarbamoyladenosine biosynthesis protein TsaE</fullName>
    </alternativeName>
</protein>
<keyword evidence="11" id="KW-0460">Magnesium</keyword>
<dbReference type="RefSeq" id="WP_179662595.1">
    <property type="nucleotide sequence ID" value="NZ_JACCBG010000001.1"/>
</dbReference>
<dbReference type="InterPro" id="IPR003442">
    <property type="entry name" value="T6A_TsaE"/>
</dbReference>
<dbReference type="GO" id="GO:0046872">
    <property type="term" value="F:metal ion binding"/>
    <property type="evidence" value="ECO:0007669"/>
    <property type="project" value="UniProtKB-KW"/>
</dbReference>
<evidence type="ECO:0000256" key="2">
    <source>
        <dbReference type="ARBA" id="ARBA00005582"/>
    </source>
</evidence>
<dbReference type="Gene3D" id="3.40.630.30">
    <property type="match status" value="1"/>
</dbReference>
<gene>
    <name evidence="16" type="ORF">BJZ21_000839</name>
</gene>
<dbReference type="InterPro" id="IPR000086">
    <property type="entry name" value="NUDIX_hydrolase_dom"/>
</dbReference>
<dbReference type="Gene3D" id="3.40.50.300">
    <property type="entry name" value="P-loop containing nucleotide triphosphate hydrolases"/>
    <property type="match status" value="1"/>
</dbReference>
<dbReference type="Pfam" id="PF13508">
    <property type="entry name" value="Acetyltransf_7"/>
    <property type="match status" value="1"/>
</dbReference>
<proteinExistence type="inferred from homology"/>
<dbReference type="InterPro" id="IPR016181">
    <property type="entry name" value="Acyl_CoA_acyltransferase"/>
</dbReference>
<dbReference type="InterPro" id="IPR015797">
    <property type="entry name" value="NUDIX_hydrolase-like_dom_sf"/>
</dbReference>
<dbReference type="InterPro" id="IPR020084">
    <property type="entry name" value="NUDIX_hydrolase_CS"/>
</dbReference>
<evidence type="ECO:0000256" key="4">
    <source>
        <dbReference type="ARBA" id="ARBA00019010"/>
    </source>
</evidence>
<dbReference type="SUPFAM" id="SSF55811">
    <property type="entry name" value="Nudix"/>
    <property type="match status" value="1"/>
</dbReference>
<dbReference type="CDD" id="cd04301">
    <property type="entry name" value="NAT_SF"/>
    <property type="match status" value="1"/>
</dbReference>
<comment type="caution">
    <text evidence="16">The sequence shown here is derived from an EMBL/GenBank/DDBJ whole genome shotgun (WGS) entry which is preliminary data.</text>
</comment>
<feature type="domain" description="Nudix hydrolase" evidence="15">
    <location>
        <begin position="337"/>
        <end position="466"/>
    </location>
</feature>
<dbReference type="CDD" id="cd02883">
    <property type="entry name" value="NUDIX_Hydrolase"/>
    <property type="match status" value="1"/>
</dbReference>
<keyword evidence="7" id="KW-0479">Metal-binding</keyword>
<dbReference type="PROSITE" id="PS51186">
    <property type="entry name" value="GNAT"/>
    <property type="match status" value="1"/>
</dbReference>
<comment type="function">
    <text evidence="12">Required for the formation of a threonylcarbamoyl group on adenosine at position 37 (t(6)A37) in tRNAs that read codons beginning with adenine. Is involved in the transfer of the threonylcarbamoyl moiety of threonylcarbamoyl-AMP (TC-AMP) to the N6 group of A37, together with TsaD and TsaB. TsaE seems to play an indirect role in the t(6)A biosynthesis pathway, possibly in regulating the core enzymatic function of TsaD.</text>
</comment>
<evidence type="ECO:0000256" key="13">
    <source>
        <dbReference type="ARBA" id="ARBA00032441"/>
    </source>
</evidence>
<evidence type="ECO:0000256" key="12">
    <source>
        <dbReference type="ARBA" id="ARBA00024908"/>
    </source>
</evidence>
<keyword evidence="9" id="KW-0378">Hydrolase</keyword>
<dbReference type="EMBL" id="JACCBG010000001">
    <property type="protein sequence ID" value="NYD40756.1"/>
    <property type="molecule type" value="Genomic_DNA"/>
</dbReference>
<dbReference type="GO" id="GO:0016787">
    <property type="term" value="F:hydrolase activity"/>
    <property type="evidence" value="ECO:0007669"/>
    <property type="project" value="UniProtKB-KW"/>
</dbReference>
<evidence type="ECO:0000259" key="14">
    <source>
        <dbReference type="PROSITE" id="PS51186"/>
    </source>
</evidence>
<dbReference type="Pfam" id="PF00293">
    <property type="entry name" value="NUDIX"/>
    <property type="match status" value="1"/>
</dbReference>
<comment type="subcellular location">
    <subcellularLocation>
        <location evidence="1">Cytoplasm</location>
    </subcellularLocation>
</comment>
<keyword evidence="6" id="KW-0819">tRNA processing</keyword>
<dbReference type="AlphaFoldDB" id="A0A7Y9E4K4"/>
<evidence type="ECO:0000256" key="7">
    <source>
        <dbReference type="ARBA" id="ARBA00022723"/>
    </source>
</evidence>
<evidence type="ECO:0000256" key="3">
    <source>
        <dbReference type="ARBA" id="ARBA00007599"/>
    </source>
</evidence>
<dbReference type="SUPFAM" id="SSF55729">
    <property type="entry name" value="Acyl-CoA N-acyltransferases (Nat)"/>
    <property type="match status" value="1"/>
</dbReference>
<comment type="similarity">
    <text evidence="2">Belongs to the Nudix hydrolase family.</text>
</comment>
<evidence type="ECO:0000256" key="5">
    <source>
        <dbReference type="ARBA" id="ARBA00022490"/>
    </source>
</evidence>
<evidence type="ECO:0000313" key="17">
    <source>
        <dbReference type="Proteomes" id="UP000535511"/>
    </source>
</evidence>
<evidence type="ECO:0000256" key="11">
    <source>
        <dbReference type="ARBA" id="ARBA00022842"/>
    </source>
</evidence>
<dbReference type="SUPFAM" id="SSF52540">
    <property type="entry name" value="P-loop containing nucleoside triphosphate hydrolases"/>
    <property type="match status" value="1"/>
</dbReference>
<dbReference type="Gene3D" id="3.90.79.10">
    <property type="entry name" value="Nucleoside Triphosphate Pyrophosphohydrolase"/>
    <property type="match status" value="1"/>
</dbReference>
<reference evidence="16 17" key="1">
    <citation type="submission" date="2020-07" db="EMBL/GenBank/DDBJ databases">
        <title>Sequencing the genomes of 1000 actinobacteria strains.</title>
        <authorList>
            <person name="Klenk H.-P."/>
        </authorList>
    </citation>
    <scope>NUCLEOTIDE SEQUENCE [LARGE SCALE GENOMIC DNA]</scope>
    <source>
        <strain evidence="16 17">DSM 21350</strain>
    </source>
</reference>
<dbReference type="GO" id="GO:0005524">
    <property type="term" value="F:ATP binding"/>
    <property type="evidence" value="ECO:0007669"/>
    <property type="project" value="UniProtKB-KW"/>
</dbReference>
<evidence type="ECO:0000256" key="1">
    <source>
        <dbReference type="ARBA" id="ARBA00004496"/>
    </source>
</evidence>
<name>A0A7Y9E4K4_9ACTN</name>
<dbReference type="GO" id="GO:0016747">
    <property type="term" value="F:acyltransferase activity, transferring groups other than amino-acyl groups"/>
    <property type="evidence" value="ECO:0007669"/>
    <property type="project" value="InterPro"/>
</dbReference>
<evidence type="ECO:0000256" key="6">
    <source>
        <dbReference type="ARBA" id="ARBA00022694"/>
    </source>
</evidence>
<evidence type="ECO:0000259" key="15">
    <source>
        <dbReference type="PROSITE" id="PS51462"/>
    </source>
</evidence>
<evidence type="ECO:0000313" key="16">
    <source>
        <dbReference type="EMBL" id="NYD40756.1"/>
    </source>
</evidence>
<comment type="similarity">
    <text evidence="3">Belongs to the TsaE family.</text>
</comment>
<dbReference type="PANTHER" id="PTHR33540:SF2">
    <property type="entry name" value="TRNA THREONYLCARBAMOYLADENOSINE BIOSYNTHESIS PROTEIN TSAE"/>
    <property type="match status" value="1"/>
</dbReference>
<evidence type="ECO:0000256" key="9">
    <source>
        <dbReference type="ARBA" id="ARBA00022801"/>
    </source>
</evidence>
<evidence type="ECO:0000256" key="10">
    <source>
        <dbReference type="ARBA" id="ARBA00022840"/>
    </source>
</evidence>
<keyword evidence="17" id="KW-1185">Reference proteome</keyword>
<dbReference type="PROSITE" id="PS51462">
    <property type="entry name" value="NUDIX"/>
    <property type="match status" value="1"/>
</dbReference>
<organism evidence="16 17">
    <name type="scientific">Nocardioides panaciterrulae</name>
    <dbReference type="NCBI Taxonomy" id="661492"/>
    <lineage>
        <taxon>Bacteria</taxon>
        <taxon>Bacillati</taxon>
        <taxon>Actinomycetota</taxon>
        <taxon>Actinomycetes</taxon>
        <taxon>Propionibacteriales</taxon>
        <taxon>Nocardioidaceae</taxon>
        <taxon>Nocardioides</taxon>
    </lineage>
</organism>
<accession>A0A7Y9E4K4</accession>
<dbReference type="PROSITE" id="PS00893">
    <property type="entry name" value="NUDIX_BOX"/>
    <property type="match status" value="1"/>
</dbReference>
<feature type="domain" description="N-acetyltransferase" evidence="14">
    <location>
        <begin position="3"/>
        <end position="147"/>
    </location>
</feature>
<dbReference type="Pfam" id="PF02367">
    <property type="entry name" value="TsaE"/>
    <property type="match status" value="1"/>
</dbReference>
<dbReference type="GO" id="GO:0002949">
    <property type="term" value="P:tRNA threonylcarbamoyladenosine modification"/>
    <property type="evidence" value="ECO:0007669"/>
    <property type="project" value="InterPro"/>
</dbReference>
<keyword evidence="8" id="KW-0547">Nucleotide-binding</keyword>
<dbReference type="Proteomes" id="UP000535511">
    <property type="component" value="Unassembled WGS sequence"/>
</dbReference>
<dbReference type="PANTHER" id="PTHR33540">
    <property type="entry name" value="TRNA THREONYLCARBAMOYLADENOSINE BIOSYNTHESIS PROTEIN TSAE"/>
    <property type="match status" value="1"/>
</dbReference>